<accession>A0A6C0JXZ8</accession>
<reference evidence="1" key="1">
    <citation type="journal article" date="2020" name="Nature">
        <title>Giant virus diversity and host interactions through global metagenomics.</title>
        <authorList>
            <person name="Schulz F."/>
            <person name="Roux S."/>
            <person name="Paez-Espino D."/>
            <person name="Jungbluth S."/>
            <person name="Walsh D.A."/>
            <person name="Denef V.J."/>
            <person name="McMahon K.D."/>
            <person name="Konstantinidis K.T."/>
            <person name="Eloe-Fadrosh E.A."/>
            <person name="Kyrpides N.C."/>
            <person name="Woyke T."/>
        </authorList>
    </citation>
    <scope>NUCLEOTIDE SEQUENCE</scope>
    <source>
        <strain evidence="1">GVMAG-S-1063924-116</strain>
    </source>
</reference>
<sequence>MNSLYLQHSFRKETAKTKISEASRAKELVFAQAMEQMISTGVPVVPKNNNDKYHVTPTYLKKVVDFLQDRIAEVAKLFNVSGRLDPNGSYHLAIKNYYSSMKKSPPSNNYAVDEAGFRTLITNDCFCTKKDLRVMFDYYQALLVRATQDLFSFRSRNSKTAKEHKTDRTGGYQLHIISRDNLASLVKYGMEIPKKEEGSKKRSPATILSDKSVNKMVPAGDGMYTIQQRYLSALFGNAFYNTGSERRYEIKGRSKPEIYYSMTKFSKAFAGNTTLVRSGDQNTHKIIPEDPVSAATVLAEAAKGANRSKGVKEEYVNRMVAASAIKSLIAPPTKISSVDAAYQEDFSQMVNNAEELGANLAKMLKDKFKERKEFF</sequence>
<proteinExistence type="predicted"/>
<name>A0A6C0JXZ8_9ZZZZ</name>
<dbReference type="AlphaFoldDB" id="A0A6C0JXZ8"/>
<organism evidence="1">
    <name type="scientific">viral metagenome</name>
    <dbReference type="NCBI Taxonomy" id="1070528"/>
    <lineage>
        <taxon>unclassified sequences</taxon>
        <taxon>metagenomes</taxon>
        <taxon>organismal metagenomes</taxon>
    </lineage>
</organism>
<dbReference type="EMBL" id="MN740698">
    <property type="protein sequence ID" value="QHU08614.1"/>
    <property type="molecule type" value="Genomic_DNA"/>
</dbReference>
<protein>
    <submittedName>
        <fullName evidence="1">Uncharacterized protein</fullName>
    </submittedName>
</protein>
<evidence type="ECO:0000313" key="1">
    <source>
        <dbReference type="EMBL" id="QHU08614.1"/>
    </source>
</evidence>